<dbReference type="Gene3D" id="3.40.710.10">
    <property type="entry name" value="DD-peptidase/beta-lactamase superfamily"/>
    <property type="match status" value="1"/>
</dbReference>
<dbReference type="EMBL" id="KZ110594">
    <property type="protein sequence ID" value="OSX63874.1"/>
    <property type="molecule type" value="Genomic_DNA"/>
</dbReference>
<gene>
    <name evidence="7" type="ORF">POSPLADRAFT_1179493</name>
</gene>
<dbReference type="InterPro" id="IPR008271">
    <property type="entry name" value="Ser/Thr_kinase_AS"/>
</dbReference>
<dbReference type="PROSITE" id="PS50011">
    <property type="entry name" value="PROTEIN_KINASE_DOM"/>
    <property type="match status" value="1"/>
</dbReference>
<evidence type="ECO:0000256" key="1">
    <source>
        <dbReference type="ARBA" id="ARBA00022553"/>
    </source>
</evidence>
<dbReference type="SUPFAM" id="SSF56112">
    <property type="entry name" value="Protein kinase-like (PK-like)"/>
    <property type="match status" value="1"/>
</dbReference>
<accession>A0A1X6N5J1</accession>
<dbReference type="Pfam" id="PF00069">
    <property type="entry name" value="Pkinase"/>
    <property type="match status" value="1"/>
</dbReference>
<feature type="region of interest" description="Disordered" evidence="5">
    <location>
        <begin position="1154"/>
        <end position="1183"/>
    </location>
</feature>
<name>A0A1X6N5J1_9APHY</name>
<dbReference type="PANTHER" id="PTHR22988">
    <property type="entry name" value="MYOTONIC DYSTROPHY S/T KINASE-RELATED"/>
    <property type="match status" value="1"/>
</dbReference>
<dbReference type="PANTHER" id="PTHR22988:SF71">
    <property type="entry name" value="CITRON RHO-INTERACTING KINASE"/>
    <property type="match status" value="1"/>
</dbReference>
<dbReference type="InterPro" id="IPR011009">
    <property type="entry name" value="Kinase-like_dom_sf"/>
</dbReference>
<evidence type="ECO:0000259" key="6">
    <source>
        <dbReference type="PROSITE" id="PS50011"/>
    </source>
</evidence>
<reference evidence="7 8" key="1">
    <citation type="submission" date="2017-04" db="EMBL/GenBank/DDBJ databases">
        <title>Genome Sequence of the Model Brown-Rot Fungus Postia placenta SB12.</title>
        <authorList>
            <consortium name="DOE Joint Genome Institute"/>
            <person name="Gaskell J."/>
            <person name="Kersten P."/>
            <person name="Larrondo L.F."/>
            <person name="Canessa P."/>
            <person name="Martinez D."/>
            <person name="Hibbett D."/>
            <person name="Schmoll M."/>
            <person name="Kubicek C.P."/>
            <person name="Martinez A.T."/>
            <person name="Yadav J."/>
            <person name="Master E."/>
            <person name="Magnuson J.K."/>
            <person name="James T."/>
            <person name="Yaver D."/>
            <person name="Berka R."/>
            <person name="Labutti K."/>
            <person name="Lipzen A."/>
            <person name="Aerts A."/>
            <person name="Barry K."/>
            <person name="Henrissat B."/>
            <person name="Blanchette R."/>
            <person name="Grigoriev I."/>
            <person name="Cullen D."/>
        </authorList>
    </citation>
    <scope>NUCLEOTIDE SEQUENCE [LARGE SCALE GENOMIC DNA]</scope>
    <source>
        <strain evidence="7 8">MAD-698-R-SB12</strain>
    </source>
</reference>
<dbReference type="GO" id="GO:0031032">
    <property type="term" value="P:actomyosin structure organization"/>
    <property type="evidence" value="ECO:0007669"/>
    <property type="project" value="TreeGrafter"/>
</dbReference>
<feature type="domain" description="Protein kinase" evidence="6">
    <location>
        <begin position="526"/>
        <end position="881"/>
    </location>
</feature>
<comment type="catalytic activity">
    <reaction evidence="3">
        <text>L-threonyl-[protein] + ATP = O-phospho-L-threonyl-[protein] + ADP + H(+)</text>
        <dbReference type="Rhea" id="RHEA:46608"/>
        <dbReference type="Rhea" id="RHEA-COMP:11060"/>
        <dbReference type="Rhea" id="RHEA-COMP:11605"/>
        <dbReference type="ChEBI" id="CHEBI:15378"/>
        <dbReference type="ChEBI" id="CHEBI:30013"/>
        <dbReference type="ChEBI" id="CHEBI:30616"/>
        <dbReference type="ChEBI" id="CHEBI:61977"/>
        <dbReference type="ChEBI" id="CHEBI:456216"/>
        <dbReference type="EC" id="2.7.11.1"/>
    </reaction>
</comment>
<dbReference type="SMART" id="SM00220">
    <property type="entry name" value="S_TKc"/>
    <property type="match status" value="1"/>
</dbReference>
<dbReference type="InterPro" id="IPR012338">
    <property type="entry name" value="Beta-lactam/transpept-like"/>
</dbReference>
<dbReference type="OrthoDB" id="3359639at2759"/>
<dbReference type="STRING" id="670580.A0A1X6N5J1"/>
<dbReference type="InterPro" id="IPR001466">
    <property type="entry name" value="Beta-lactam-related"/>
</dbReference>
<dbReference type="InterPro" id="IPR050839">
    <property type="entry name" value="Rho-assoc_Ser/Thr_Kinase"/>
</dbReference>
<sequence length="1273" mass="139987">MHSLAVERNILRKMGRMITQDISLYAERALTRWDTPGLSLGIARVNESGEVRTEFAGWGKATEHGDKSNAETLYSTGSCSKAFTAVSIGILMDDFANGRSVVPLPAGLQSFNWDTKVQDLFPGESDWLLADPWASAKTNIRDILTHQTGMGGDTDGASAVMRRMRYLKPTYEFRTRASYNNQACATVHLLCMYMLAAHIVATYSGMPFTAFLKKRIFEPLGMYSTTCSGTEAKESGKLSHAWISNGRRVPYWFRGQGEETIAPAGGVISSVTDMAKWIAMLLNHGLNPNTSDIVVPRDVLEEVTIAHCITDATGPDEHTSIRGFGMGWVRYSYLGHEVVSHSGGIPGFSSHVAFLPSEGLGFVALSNTSRDQQTAARAIVSRAIEELLSLERASYALLEVPTTPGLGAQGTQQESRVPASLPLEQYAGTYTHAAYGSITFYTQSTHSTDGQDVIAAYAACSELVEDGSALYGAWPRMWSSHIRLRQHSKDVFLLSHSYLFPEGYGTNHAPFAYRQLGDMEVPVEFLVRDGVVGFGILDVIFDPRRKPKTDGDVEHRADVCLLNSDGDEDAEALALDRILHGQSVIGKTSKTTEVDALRFSDKDLNVVGTLEYGQYGVQCFPQHERDILLRARKTDCDWAPHLLCAFHTPTHINLVMDYAEGGTLWDVLESSPHDGRVLESDLRWWMPQVVSAIHWCHSQDFVHRDIKPHNFVLTPTSRLLLIDFGSAAPLLQPAPDGSQRVPKQYCLVPCGTCDYISPEILQAHEEALVALEMSEDGEELLTNSGGGGYGRETDWWSMGAMLYEMAYGVAPFFAKDIRQTYAFKYIHRRANSDIIIQNSLKFNKSIPISLDLQDLLRRLLTSAELRLGRESTAEIKKHPFFSGTKWSNLTDLEAGEIPQPTSNSQNDMSESRPFAFSGLFQSSPLTSSIRQATPSQNSGRSILRELPVASFIGFSWGPPKDAFSKKTKSPSPPQGGINTPRPLQRLSVPSTPFPRVVSNPVFGTPHAQRYPFATPIRPNAMTPFQTLPRASTIRRTAQRRIVSDREAMKQLVDCVGMSARKRVLESGRKPRVLTSFSRSSALKELRFDTSIAIVGDGGISYKLDATTASTSQSEDTFGASLMSASASASNSVAASMTGSMLSRTQELLVPDLDTSFSSADTDLPASPSPSPRPGSAMSMMSWRSQTPTASSFNLRGVQLSGGRRRSSSLSSVLTQPSLPASIPEVHEAEHDLSLPFTHDSLDDFERRHGRLIEDIIGIERRLRKLATALRDSH</sequence>
<dbReference type="Gene3D" id="3.30.200.20">
    <property type="entry name" value="Phosphorylase Kinase, domain 1"/>
    <property type="match status" value="1"/>
</dbReference>
<dbReference type="GO" id="GO:0005737">
    <property type="term" value="C:cytoplasm"/>
    <property type="evidence" value="ECO:0007669"/>
    <property type="project" value="TreeGrafter"/>
</dbReference>
<keyword evidence="1" id="KW-0597">Phosphoprotein</keyword>
<evidence type="ECO:0000313" key="8">
    <source>
        <dbReference type="Proteomes" id="UP000194127"/>
    </source>
</evidence>
<evidence type="ECO:0000256" key="4">
    <source>
        <dbReference type="ARBA" id="ARBA00048679"/>
    </source>
</evidence>
<dbReference type="PROSITE" id="PS00108">
    <property type="entry name" value="PROTEIN_KINASE_ST"/>
    <property type="match status" value="1"/>
</dbReference>
<keyword evidence="8" id="KW-1185">Reference proteome</keyword>
<protein>
    <recommendedName>
        <fullName evidence="6">Protein kinase domain-containing protein</fullName>
    </recommendedName>
</protein>
<organism evidence="7 8">
    <name type="scientific">Postia placenta MAD-698-R-SB12</name>
    <dbReference type="NCBI Taxonomy" id="670580"/>
    <lineage>
        <taxon>Eukaryota</taxon>
        <taxon>Fungi</taxon>
        <taxon>Dikarya</taxon>
        <taxon>Basidiomycota</taxon>
        <taxon>Agaricomycotina</taxon>
        <taxon>Agaricomycetes</taxon>
        <taxon>Polyporales</taxon>
        <taxon>Adustoporiaceae</taxon>
        <taxon>Rhodonia</taxon>
    </lineage>
</organism>
<dbReference type="SUPFAM" id="SSF56601">
    <property type="entry name" value="beta-lactamase/transpeptidase-like"/>
    <property type="match status" value="1"/>
</dbReference>
<comment type="similarity">
    <text evidence="2">Belongs to the protein kinase superfamily. STE Ser/Thr protein kinase family. COT1 subfamily.</text>
</comment>
<evidence type="ECO:0000256" key="3">
    <source>
        <dbReference type="ARBA" id="ARBA00047899"/>
    </source>
</evidence>
<dbReference type="GeneID" id="36333621"/>
<dbReference type="AlphaFoldDB" id="A0A1X6N5J1"/>
<dbReference type="InterPro" id="IPR000719">
    <property type="entry name" value="Prot_kinase_dom"/>
</dbReference>
<evidence type="ECO:0000313" key="7">
    <source>
        <dbReference type="EMBL" id="OSX63874.1"/>
    </source>
</evidence>
<dbReference type="GO" id="GO:0004674">
    <property type="term" value="F:protein serine/threonine kinase activity"/>
    <property type="evidence" value="ECO:0007669"/>
    <property type="project" value="UniProtKB-EC"/>
</dbReference>
<dbReference type="GO" id="GO:0005856">
    <property type="term" value="C:cytoskeleton"/>
    <property type="evidence" value="ECO:0007669"/>
    <property type="project" value="TreeGrafter"/>
</dbReference>
<evidence type="ECO:0000256" key="5">
    <source>
        <dbReference type="SAM" id="MobiDB-lite"/>
    </source>
</evidence>
<dbReference type="Gene3D" id="1.10.510.10">
    <property type="entry name" value="Transferase(Phosphotransferase) domain 1"/>
    <property type="match status" value="1"/>
</dbReference>
<proteinExistence type="inferred from homology"/>
<feature type="region of interest" description="Disordered" evidence="5">
    <location>
        <begin position="961"/>
        <end position="985"/>
    </location>
</feature>
<dbReference type="Pfam" id="PF00144">
    <property type="entry name" value="Beta-lactamase"/>
    <property type="match status" value="1"/>
</dbReference>
<dbReference type="RefSeq" id="XP_024340668.1">
    <property type="nucleotide sequence ID" value="XM_024488672.1"/>
</dbReference>
<evidence type="ECO:0000256" key="2">
    <source>
        <dbReference type="ARBA" id="ARBA00038271"/>
    </source>
</evidence>
<comment type="catalytic activity">
    <reaction evidence="4">
        <text>L-seryl-[protein] + ATP = O-phospho-L-seryl-[protein] + ADP + H(+)</text>
        <dbReference type="Rhea" id="RHEA:17989"/>
        <dbReference type="Rhea" id="RHEA-COMP:9863"/>
        <dbReference type="Rhea" id="RHEA-COMP:11604"/>
        <dbReference type="ChEBI" id="CHEBI:15378"/>
        <dbReference type="ChEBI" id="CHEBI:29999"/>
        <dbReference type="ChEBI" id="CHEBI:30616"/>
        <dbReference type="ChEBI" id="CHEBI:83421"/>
        <dbReference type="ChEBI" id="CHEBI:456216"/>
        <dbReference type="EC" id="2.7.11.1"/>
    </reaction>
</comment>
<dbReference type="GO" id="GO:0005524">
    <property type="term" value="F:ATP binding"/>
    <property type="evidence" value="ECO:0007669"/>
    <property type="project" value="InterPro"/>
</dbReference>
<dbReference type="Proteomes" id="UP000194127">
    <property type="component" value="Unassembled WGS sequence"/>
</dbReference>